<organism evidence="1 2">
    <name type="scientific">Mediterraneibacter gnavus</name>
    <name type="common">Ruminococcus gnavus</name>
    <dbReference type="NCBI Taxonomy" id="33038"/>
    <lineage>
        <taxon>Bacteria</taxon>
        <taxon>Bacillati</taxon>
        <taxon>Bacillota</taxon>
        <taxon>Clostridia</taxon>
        <taxon>Lachnospirales</taxon>
        <taxon>Lachnospiraceae</taxon>
        <taxon>Mediterraneibacter</taxon>
    </lineage>
</organism>
<comment type="caution">
    <text evidence="1">The sequence shown here is derived from an EMBL/GenBank/DDBJ whole genome shotgun (WGS) entry which is preliminary data.</text>
</comment>
<evidence type="ECO:0000313" key="1">
    <source>
        <dbReference type="EMBL" id="PLT81008.1"/>
    </source>
</evidence>
<gene>
    <name evidence="1" type="ORF">CDL20_14485</name>
</gene>
<accession>A0A2N5PWI4</accession>
<dbReference type="Proteomes" id="UP000234840">
    <property type="component" value="Unassembled WGS sequence"/>
</dbReference>
<dbReference type="AlphaFoldDB" id="A0A2N5PWI4"/>
<reference evidence="1 2" key="1">
    <citation type="journal article" date="2017" name="Genome Med.">
        <title>A novel Ruminococcus gnavus clade enriched in inflammatory bowel disease patients.</title>
        <authorList>
            <person name="Hall A.B."/>
            <person name="Yassour M."/>
            <person name="Sauk J."/>
            <person name="Garner A."/>
            <person name="Jiang X."/>
            <person name="Arthur T."/>
            <person name="Lagoudas G.K."/>
            <person name="Vatanen T."/>
            <person name="Fornelos N."/>
            <person name="Wilson R."/>
            <person name="Bertha M."/>
            <person name="Cohen M."/>
            <person name="Garber J."/>
            <person name="Khalili H."/>
            <person name="Gevers D."/>
            <person name="Ananthakrishnan A.N."/>
            <person name="Kugathasan S."/>
            <person name="Lander E.S."/>
            <person name="Blainey P."/>
            <person name="Vlamakis H."/>
            <person name="Xavier R.J."/>
            <person name="Huttenhower C."/>
        </authorList>
    </citation>
    <scope>NUCLEOTIDE SEQUENCE [LARGE SCALE GENOMIC DNA]</scope>
    <source>
        <strain evidence="1 2">RJX1128</strain>
    </source>
</reference>
<evidence type="ECO:0000313" key="2">
    <source>
        <dbReference type="Proteomes" id="UP000234840"/>
    </source>
</evidence>
<sequence length="135" mass="14718">MKDKIDIDDLISQFKKVDSSVIDMAKSVKDGSMSMDDFKSKTLDATTASSKFSRMIKTAGTALKSIGATALNMFGGFLIAEGISLAIKGIYNLVNADKIAIENGQKAQQEIKEIFDTFILYFISSTYVRNSGIHS</sequence>
<proteinExistence type="predicted"/>
<name>A0A2N5PWI4_MEDGN</name>
<dbReference type="RefSeq" id="WP_101883015.1">
    <property type="nucleotide sequence ID" value="NZ_NIHW01000058.1"/>
</dbReference>
<protein>
    <submittedName>
        <fullName evidence="1">Uncharacterized protein</fullName>
    </submittedName>
</protein>
<dbReference type="EMBL" id="NIHW01000058">
    <property type="protein sequence ID" value="PLT81008.1"/>
    <property type="molecule type" value="Genomic_DNA"/>
</dbReference>